<dbReference type="GeneID" id="94424303"/>
<dbReference type="AlphaFoldDB" id="A0A2C6LF68"/>
<gene>
    <name evidence="1" type="ORF">CSUI_000885</name>
</gene>
<proteinExistence type="predicted"/>
<evidence type="ECO:0000313" key="2">
    <source>
        <dbReference type="Proteomes" id="UP000221165"/>
    </source>
</evidence>
<comment type="caution">
    <text evidence="1">The sequence shown here is derived from an EMBL/GenBank/DDBJ whole genome shotgun (WGS) entry which is preliminary data.</text>
</comment>
<dbReference type="EMBL" id="MIGC01000352">
    <property type="protein sequence ID" value="PHJ25256.1"/>
    <property type="molecule type" value="Genomic_DNA"/>
</dbReference>
<organism evidence="1 2">
    <name type="scientific">Cystoisospora suis</name>
    <dbReference type="NCBI Taxonomy" id="483139"/>
    <lineage>
        <taxon>Eukaryota</taxon>
        <taxon>Sar</taxon>
        <taxon>Alveolata</taxon>
        <taxon>Apicomplexa</taxon>
        <taxon>Conoidasida</taxon>
        <taxon>Coccidia</taxon>
        <taxon>Eucoccidiorida</taxon>
        <taxon>Eimeriorina</taxon>
        <taxon>Sarcocystidae</taxon>
        <taxon>Cystoisospora</taxon>
    </lineage>
</organism>
<dbReference type="Proteomes" id="UP000221165">
    <property type="component" value="Unassembled WGS sequence"/>
</dbReference>
<evidence type="ECO:0000313" key="1">
    <source>
        <dbReference type="EMBL" id="PHJ25256.1"/>
    </source>
</evidence>
<feature type="non-terminal residue" evidence="1">
    <location>
        <position position="1"/>
    </location>
</feature>
<protein>
    <submittedName>
        <fullName evidence="1">Uncharacterized protein</fullName>
    </submittedName>
</protein>
<name>A0A2C6LF68_9APIC</name>
<dbReference type="VEuPathDB" id="ToxoDB:CSUI_000885"/>
<accession>A0A2C6LF68</accession>
<reference evidence="1 2" key="1">
    <citation type="journal article" date="2017" name="Int. J. Parasitol.">
        <title>The genome of the protozoan parasite Cystoisospora suis and a reverse vaccinology approach to identify vaccine candidates.</title>
        <authorList>
            <person name="Palmieri N."/>
            <person name="Shrestha A."/>
            <person name="Ruttkowski B."/>
            <person name="Beck T."/>
            <person name="Vogl C."/>
            <person name="Tomley F."/>
            <person name="Blake D.P."/>
            <person name="Joachim A."/>
        </authorList>
    </citation>
    <scope>NUCLEOTIDE SEQUENCE [LARGE SCALE GENOMIC DNA]</scope>
    <source>
        <strain evidence="1 2">Wien I</strain>
    </source>
</reference>
<dbReference type="RefSeq" id="XP_067926928.1">
    <property type="nucleotide sequence ID" value="XM_068061092.1"/>
</dbReference>
<keyword evidence="2" id="KW-1185">Reference proteome</keyword>
<sequence length="77" mass="9063">HCRIYYTWRFPRRSPGSSLRCHKRLLSNLPIPLPALPDSCTRHRAHGHTYRGNTRYRLSACRSVPCRLLCCAVFPRR</sequence>